<reference evidence="6 7" key="1">
    <citation type="submission" date="2019-09" db="EMBL/GenBank/DDBJ databases">
        <authorList>
            <person name="Leyn A S."/>
        </authorList>
    </citation>
    <scope>NUCLEOTIDE SEQUENCE [LARGE SCALE GENOMIC DNA]</scope>
    <source>
        <strain evidence="6">AA231_1</strain>
    </source>
</reference>
<dbReference type="RefSeq" id="WP_155543387.1">
    <property type="nucleotide sequence ID" value="NZ_CABVGP010000001.1"/>
</dbReference>
<dbReference type="Gene3D" id="1.10.357.10">
    <property type="entry name" value="Tetracycline Repressor, domain 2"/>
    <property type="match status" value="1"/>
</dbReference>
<dbReference type="InterPro" id="IPR039536">
    <property type="entry name" value="TetR_C_Proteobacteria"/>
</dbReference>
<evidence type="ECO:0000259" key="5">
    <source>
        <dbReference type="PROSITE" id="PS50977"/>
    </source>
</evidence>
<dbReference type="InterPro" id="IPR001647">
    <property type="entry name" value="HTH_TetR"/>
</dbReference>
<dbReference type="PANTHER" id="PTHR30055">
    <property type="entry name" value="HTH-TYPE TRANSCRIPTIONAL REGULATOR RUTR"/>
    <property type="match status" value="1"/>
</dbReference>
<name>A0A6I8LTD8_9PSEU</name>
<organism evidence="6 7">
    <name type="scientific">Amycolatopsis camponoti</name>
    <dbReference type="NCBI Taxonomy" id="2606593"/>
    <lineage>
        <taxon>Bacteria</taxon>
        <taxon>Bacillati</taxon>
        <taxon>Actinomycetota</taxon>
        <taxon>Actinomycetes</taxon>
        <taxon>Pseudonocardiales</taxon>
        <taxon>Pseudonocardiaceae</taxon>
        <taxon>Amycolatopsis</taxon>
    </lineage>
</organism>
<sequence>MTTTRGRIDKREAILAAAFAVFARTGYDAAGVQEIAAEAGVAKPTVYNHFRDKETLFRAALAAAAERVAAANLAAVERITPDGDPHRTLTRAARALARRCCDEESRALRALTYAQLGRFPELLTEVYAVTAGRLAGTLADRLARLIVAGRLRHDDPALIAEQFLALLTGPLEARSRLGTRHLTAAEVDAVADHAAATVLWAFGTGVGER</sequence>
<proteinExistence type="predicted"/>
<keyword evidence="1" id="KW-0805">Transcription regulation</keyword>
<keyword evidence="3" id="KW-0804">Transcription</keyword>
<protein>
    <submittedName>
        <fullName evidence="6">Transcriptional regulator</fullName>
    </submittedName>
</protein>
<evidence type="ECO:0000256" key="4">
    <source>
        <dbReference type="PROSITE-ProRule" id="PRU00335"/>
    </source>
</evidence>
<keyword evidence="7" id="KW-1185">Reference proteome</keyword>
<feature type="domain" description="HTH tetR-type" evidence="5">
    <location>
        <begin position="8"/>
        <end position="68"/>
    </location>
</feature>
<dbReference type="Pfam" id="PF14246">
    <property type="entry name" value="TetR_C_7"/>
    <property type="match status" value="1"/>
</dbReference>
<dbReference type="GO" id="GO:0000976">
    <property type="term" value="F:transcription cis-regulatory region binding"/>
    <property type="evidence" value="ECO:0007669"/>
    <property type="project" value="TreeGrafter"/>
</dbReference>
<evidence type="ECO:0000256" key="3">
    <source>
        <dbReference type="ARBA" id="ARBA00023163"/>
    </source>
</evidence>
<dbReference type="GO" id="GO:0045892">
    <property type="term" value="P:negative regulation of DNA-templated transcription"/>
    <property type="evidence" value="ECO:0007669"/>
    <property type="project" value="UniProtKB-ARBA"/>
</dbReference>
<evidence type="ECO:0000256" key="2">
    <source>
        <dbReference type="ARBA" id="ARBA00023125"/>
    </source>
</evidence>
<dbReference type="EMBL" id="CABVGP010000001">
    <property type="protein sequence ID" value="VVJ18379.1"/>
    <property type="molecule type" value="Genomic_DNA"/>
</dbReference>
<gene>
    <name evidence="6" type="ORF">AA23TX_03400</name>
</gene>
<dbReference type="Proteomes" id="UP000399805">
    <property type="component" value="Unassembled WGS sequence"/>
</dbReference>
<dbReference type="PRINTS" id="PR00455">
    <property type="entry name" value="HTHTETR"/>
</dbReference>
<dbReference type="InterPro" id="IPR009057">
    <property type="entry name" value="Homeodomain-like_sf"/>
</dbReference>
<dbReference type="SUPFAM" id="SSF48498">
    <property type="entry name" value="Tetracyclin repressor-like, C-terminal domain"/>
    <property type="match status" value="1"/>
</dbReference>
<dbReference type="AlphaFoldDB" id="A0A6I8LTD8"/>
<dbReference type="FunFam" id="1.10.10.60:FF:000141">
    <property type="entry name" value="TetR family transcriptional regulator"/>
    <property type="match status" value="1"/>
</dbReference>
<dbReference type="SUPFAM" id="SSF46689">
    <property type="entry name" value="Homeodomain-like"/>
    <property type="match status" value="1"/>
</dbReference>
<evidence type="ECO:0000256" key="1">
    <source>
        <dbReference type="ARBA" id="ARBA00023015"/>
    </source>
</evidence>
<keyword evidence="2 4" id="KW-0238">DNA-binding</keyword>
<dbReference type="InterPro" id="IPR050109">
    <property type="entry name" value="HTH-type_TetR-like_transc_reg"/>
</dbReference>
<dbReference type="Pfam" id="PF00440">
    <property type="entry name" value="TetR_N"/>
    <property type="match status" value="1"/>
</dbReference>
<evidence type="ECO:0000313" key="7">
    <source>
        <dbReference type="Proteomes" id="UP000399805"/>
    </source>
</evidence>
<feature type="DNA-binding region" description="H-T-H motif" evidence="4">
    <location>
        <begin position="31"/>
        <end position="50"/>
    </location>
</feature>
<dbReference type="PANTHER" id="PTHR30055:SF146">
    <property type="entry name" value="HTH-TYPE TRANSCRIPTIONAL DUAL REGULATOR CECR"/>
    <property type="match status" value="1"/>
</dbReference>
<dbReference type="PROSITE" id="PS50977">
    <property type="entry name" value="HTH_TETR_2"/>
    <property type="match status" value="1"/>
</dbReference>
<evidence type="ECO:0000313" key="6">
    <source>
        <dbReference type="EMBL" id="VVJ18379.1"/>
    </source>
</evidence>
<dbReference type="GO" id="GO:0003700">
    <property type="term" value="F:DNA-binding transcription factor activity"/>
    <property type="evidence" value="ECO:0007669"/>
    <property type="project" value="TreeGrafter"/>
</dbReference>
<accession>A0A6I8LTD8</accession>
<dbReference type="InterPro" id="IPR036271">
    <property type="entry name" value="Tet_transcr_reg_TetR-rel_C_sf"/>
</dbReference>